<dbReference type="CDD" id="cd01129">
    <property type="entry name" value="PulE-GspE-like"/>
    <property type="match status" value="1"/>
</dbReference>
<dbReference type="PROSITE" id="PS00662">
    <property type="entry name" value="T2SP_E"/>
    <property type="match status" value="1"/>
</dbReference>
<comment type="caution">
    <text evidence="7">The sequence shown here is derived from an EMBL/GenBank/DDBJ whole genome shotgun (WGS) entry which is preliminary data.</text>
</comment>
<dbReference type="GO" id="GO:0005737">
    <property type="term" value="C:cytoplasm"/>
    <property type="evidence" value="ECO:0007669"/>
    <property type="project" value="UniProtKB-SubCell"/>
</dbReference>
<dbReference type="InterPro" id="IPR013374">
    <property type="entry name" value="ATPase_typ4_pilus-assembl_PilB"/>
</dbReference>
<sequence length="610" mass="67833">MPLNKYPGDKIGEILIKRGIAKRDDVSNALLIQERIRSGLAKGEKVQDLKLGEILVKNGVITMDELSKALDEQRRVGGSIGRQLTKLGFLKDSELVSFLSKEFGAATVSLLDGEIPESVVKLIPPDLAVRYQVVPFKRQGNTLYLAVSDPTKVGALDDIKFLTGLNVEVVVSSESEIAQALSKYYNASTILTENKDYLNSIAIEEINEELDISELQRSSSDQPVIKFVNKVLFDAVKTGASDVHAEPYESVVRFRYRIDGKLIEQMKLPGQLKNPIISRLKIMSQMDIAERRLPQDGRIKAKMDGKEVDMRVSCLPTLFGEKIVIRILDKSNLQLDMRKLGFSESQLSDFKTAIHKPYGMILVTGPTGSGKTTTLYSALSDVNKPDVNISTAEDPVEYNIQGINQVQVNEEIGLTFAQALRSFLRQDPDVIMVGEIRDLETAEIAIKAALTGHLVLSTIHTNNASSTISRLINMKVEPFLVASSLNLIIAQRLIRKLCNECKEAYYPEVNVLKGLGFTDGEIQGKRFYAAKGCSVCNKTGYKGRIAIYEVLNVRDEIKNLIYENANEFEIDKLAIKLGMKTLRQSAKEKFLEGTTSLSEIIQYMEGENLE</sequence>
<reference evidence="7 8" key="1">
    <citation type="submission" date="2019-01" db="EMBL/GenBank/DDBJ databases">
        <title>Insights into ecological role of a new deltaproteobacterial order Candidatus Sinidesulfobacterales (Sva0485) by metagenomics and metatranscriptomics.</title>
        <authorList>
            <person name="Tan S."/>
            <person name="Liu J."/>
            <person name="Fang Y."/>
            <person name="Hedlund B.P."/>
            <person name="Lian Z.H."/>
            <person name="Huang L.Y."/>
            <person name="Li J.T."/>
            <person name="Huang L.N."/>
            <person name="Li W.J."/>
            <person name="Jiang H.C."/>
            <person name="Dong H.L."/>
            <person name="Shu W.S."/>
        </authorList>
    </citation>
    <scope>NUCLEOTIDE SEQUENCE [LARGE SCALE GENOMIC DNA]</scope>
    <source>
        <strain evidence="7">AP3</strain>
    </source>
</reference>
<keyword evidence="4" id="KW-0547">Nucleotide-binding</keyword>
<dbReference type="EMBL" id="SGBD01000005">
    <property type="protein sequence ID" value="RZD13986.1"/>
    <property type="molecule type" value="Genomic_DNA"/>
</dbReference>
<dbReference type="PANTHER" id="PTHR30258:SF1">
    <property type="entry name" value="PROTEIN TRANSPORT PROTEIN HOFB HOMOLOG"/>
    <property type="match status" value="1"/>
</dbReference>
<dbReference type="FunFam" id="3.40.50.300:FF:000398">
    <property type="entry name" value="Type IV pilus assembly ATPase PilB"/>
    <property type="match status" value="1"/>
</dbReference>
<dbReference type="SUPFAM" id="SSF160246">
    <property type="entry name" value="EspE N-terminal domain-like"/>
    <property type="match status" value="1"/>
</dbReference>
<dbReference type="FunFam" id="3.30.300.160:FF:000002">
    <property type="entry name" value="Type II secretion system protein E"/>
    <property type="match status" value="1"/>
</dbReference>
<evidence type="ECO:0000256" key="3">
    <source>
        <dbReference type="ARBA" id="ARBA00022490"/>
    </source>
</evidence>
<comment type="similarity">
    <text evidence="2">Belongs to the GSP E family.</text>
</comment>
<dbReference type="PANTHER" id="PTHR30258">
    <property type="entry name" value="TYPE II SECRETION SYSTEM PROTEIN GSPE-RELATED"/>
    <property type="match status" value="1"/>
</dbReference>
<accession>A0A519B9U8</accession>
<dbReference type="GO" id="GO:0005886">
    <property type="term" value="C:plasma membrane"/>
    <property type="evidence" value="ECO:0007669"/>
    <property type="project" value="TreeGrafter"/>
</dbReference>
<evidence type="ECO:0000259" key="6">
    <source>
        <dbReference type="PROSITE" id="PS00662"/>
    </source>
</evidence>
<dbReference type="SUPFAM" id="SSF52540">
    <property type="entry name" value="P-loop containing nucleoside triphosphate hydrolases"/>
    <property type="match status" value="1"/>
</dbReference>
<dbReference type="InterPro" id="IPR037257">
    <property type="entry name" value="T2SS_E_N_sf"/>
</dbReference>
<dbReference type="Gene3D" id="3.30.450.90">
    <property type="match status" value="1"/>
</dbReference>
<dbReference type="InterPro" id="IPR027417">
    <property type="entry name" value="P-loop_NTPase"/>
</dbReference>
<evidence type="ECO:0000256" key="5">
    <source>
        <dbReference type="ARBA" id="ARBA00022840"/>
    </source>
</evidence>
<keyword evidence="5" id="KW-0067">ATP-binding</keyword>
<dbReference type="Pfam" id="PF05157">
    <property type="entry name" value="MshEN"/>
    <property type="match status" value="1"/>
</dbReference>
<dbReference type="Gene3D" id="3.30.300.160">
    <property type="entry name" value="Type II secretion system, protein E, N-terminal domain"/>
    <property type="match status" value="1"/>
</dbReference>
<gene>
    <name evidence="7" type="primary">pilB</name>
    <name evidence="7" type="ORF">EVJ47_08465</name>
</gene>
<dbReference type="Proteomes" id="UP000320813">
    <property type="component" value="Unassembled WGS sequence"/>
</dbReference>
<dbReference type="GO" id="GO:0016887">
    <property type="term" value="F:ATP hydrolysis activity"/>
    <property type="evidence" value="ECO:0007669"/>
    <property type="project" value="InterPro"/>
</dbReference>
<evidence type="ECO:0000313" key="7">
    <source>
        <dbReference type="EMBL" id="RZD13986.1"/>
    </source>
</evidence>
<evidence type="ECO:0000256" key="2">
    <source>
        <dbReference type="ARBA" id="ARBA00006611"/>
    </source>
</evidence>
<evidence type="ECO:0000313" key="8">
    <source>
        <dbReference type="Proteomes" id="UP000320813"/>
    </source>
</evidence>
<dbReference type="GO" id="GO:0009297">
    <property type="term" value="P:pilus assembly"/>
    <property type="evidence" value="ECO:0007669"/>
    <property type="project" value="InterPro"/>
</dbReference>
<organism evidence="7 8">
    <name type="scientific">Candidatus Acidulodesulfobacterium ferriphilum</name>
    <dbReference type="NCBI Taxonomy" id="2597223"/>
    <lineage>
        <taxon>Bacteria</taxon>
        <taxon>Deltaproteobacteria</taxon>
        <taxon>Candidatus Acidulodesulfobacterales</taxon>
        <taxon>Candidatus Acidulodesulfobacterium</taxon>
    </lineage>
</organism>
<dbReference type="Gene3D" id="3.40.50.300">
    <property type="entry name" value="P-loop containing nucleotide triphosphate hydrolases"/>
    <property type="match status" value="1"/>
</dbReference>
<dbReference type="Pfam" id="PF00437">
    <property type="entry name" value="T2SSE"/>
    <property type="match status" value="1"/>
</dbReference>
<dbReference type="AlphaFoldDB" id="A0A519B9U8"/>
<keyword evidence="3" id="KW-0963">Cytoplasm</keyword>
<proteinExistence type="inferred from homology"/>
<name>A0A519B9U8_9DELT</name>
<evidence type="ECO:0000256" key="4">
    <source>
        <dbReference type="ARBA" id="ARBA00022741"/>
    </source>
</evidence>
<feature type="domain" description="Bacterial type II secretion system protein E" evidence="6">
    <location>
        <begin position="424"/>
        <end position="438"/>
    </location>
</feature>
<dbReference type="InterPro" id="IPR001482">
    <property type="entry name" value="T2SS/T4SS_dom"/>
</dbReference>
<dbReference type="InterPro" id="IPR007831">
    <property type="entry name" value="T2SS_GspE_N"/>
</dbReference>
<comment type="subcellular location">
    <subcellularLocation>
        <location evidence="1">Cytoplasm</location>
    </subcellularLocation>
</comment>
<dbReference type="NCBIfam" id="TIGR02538">
    <property type="entry name" value="type_IV_pilB"/>
    <property type="match status" value="1"/>
</dbReference>
<protein>
    <submittedName>
        <fullName evidence="7">Type IV-A pilus assembly ATPase PilB</fullName>
    </submittedName>
</protein>
<evidence type="ECO:0000256" key="1">
    <source>
        <dbReference type="ARBA" id="ARBA00004496"/>
    </source>
</evidence>
<dbReference type="FunFam" id="3.30.450.90:FF:000001">
    <property type="entry name" value="Type II secretion system ATPase GspE"/>
    <property type="match status" value="1"/>
</dbReference>
<dbReference type="GO" id="GO:0005524">
    <property type="term" value="F:ATP binding"/>
    <property type="evidence" value="ECO:0007669"/>
    <property type="project" value="UniProtKB-KW"/>
</dbReference>